<protein>
    <recommendedName>
        <fullName evidence="5">GH3 auxin-responsive promoter</fullName>
    </recommendedName>
</protein>
<organism evidence="3 4">
    <name type="scientific">Roseivirga echinicomitans</name>
    <dbReference type="NCBI Taxonomy" id="296218"/>
    <lineage>
        <taxon>Bacteria</taxon>
        <taxon>Pseudomonadati</taxon>
        <taxon>Bacteroidota</taxon>
        <taxon>Cytophagia</taxon>
        <taxon>Cytophagales</taxon>
        <taxon>Roseivirgaceae</taxon>
        <taxon>Roseivirga</taxon>
    </lineage>
</organism>
<evidence type="ECO:0008006" key="5">
    <source>
        <dbReference type="Google" id="ProtNLM"/>
    </source>
</evidence>
<proteinExistence type="predicted"/>
<feature type="domain" description="GH3 C-terminal" evidence="2">
    <location>
        <begin position="382"/>
        <end position="495"/>
    </location>
</feature>
<sequence length="512" mass="58896">MAIINSILTWVMKKRMYQIGLFMKYPLEVQDELFKKLITTARNTEFGRTHGFADIQNQEQFRRDIPIFSYEEINPYIERNMMGEQNLLWPSDVKWFAKSSGTTNARSKFIPVSYEALEECHFKGGKDMLSIYCNNNPETRMFDGKGLTIGGSQQMNQFDSSQESFYGDVSAVIMSNLPYWTRFVRTPALDIALMDEWESKIEIMAKTTMDENVTSISGVPTWTIILLQKIMELKGTDNIHDVWPNLEVFFHGAVAFGPYKNIFQKMIPSSGMHYMETYNASEGFFGIQDEMGSDDMLLMLDYGIFYEFIPFAEIHKDSPKVIGLEEVEEGENYALLISTNAGLWRYKIGDTIQFTSVSPYRIRISGRTKHYINAFGEELVVENAERAIAVASEKTGALINNFTAAPKYFSQDEKAAHEWVVEFEKEPDSLEDFTRFLDETLREINSDYDAKRYKDMALTSPIVHKAEVGTFYKWMKGRGKLGGQNKVPRLSNTREYLDDILKMLGANHKQVL</sequence>
<dbReference type="EMBL" id="LRDB01000001">
    <property type="protein sequence ID" value="KYG83637.1"/>
    <property type="molecule type" value="Genomic_DNA"/>
</dbReference>
<reference evidence="3 4" key="1">
    <citation type="submission" date="2016-01" db="EMBL/GenBank/DDBJ databases">
        <title>Genome sequencing of Roseivirga echinicomitans KMM 6058.</title>
        <authorList>
            <person name="Selvaratnam C."/>
            <person name="Thevarajoo S."/>
            <person name="Goh K.M."/>
            <person name="Ee R."/>
            <person name="Chan K.-G."/>
            <person name="Chong C.S."/>
        </authorList>
    </citation>
    <scope>NUCLEOTIDE SEQUENCE [LARGE SCALE GENOMIC DNA]</scope>
    <source>
        <strain evidence="3 4">KMM 6058</strain>
    </source>
</reference>
<dbReference type="InterPro" id="IPR055377">
    <property type="entry name" value="GH3_M"/>
</dbReference>
<keyword evidence="4" id="KW-1185">Reference proteome</keyword>
<gene>
    <name evidence="3" type="ORF">AWN68_02200</name>
</gene>
<feature type="domain" description="GH3 middle" evidence="1">
    <location>
        <begin position="298"/>
        <end position="367"/>
    </location>
</feature>
<dbReference type="OrthoDB" id="5678283at2"/>
<dbReference type="AlphaFoldDB" id="A0A150XXY8"/>
<dbReference type="InterPro" id="IPR055378">
    <property type="entry name" value="GH3_C"/>
</dbReference>
<evidence type="ECO:0000313" key="3">
    <source>
        <dbReference type="EMBL" id="KYG83637.1"/>
    </source>
</evidence>
<dbReference type="GO" id="GO:0016881">
    <property type="term" value="F:acid-amino acid ligase activity"/>
    <property type="evidence" value="ECO:0007669"/>
    <property type="project" value="TreeGrafter"/>
</dbReference>
<dbReference type="PANTHER" id="PTHR31901">
    <property type="entry name" value="GH3 DOMAIN-CONTAINING PROTEIN"/>
    <property type="match status" value="1"/>
</dbReference>
<name>A0A150XXY8_9BACT</name>
<dbReference type="STRING" id="296218.AWN68_02200"/>
<comment type="caution">
    <text evidence="3">The sequence shown here is derived from an EMBL/GenBank/DDBJ whole genome shotgun (WGS) entry which is preliminary data.</text>
</comment>
<dbReference type="Pfam" id="PF23571">
    <property type="entry name" value="GH3_M"/>
    <property type="match status" value="1"/>
</dbReference>
<dbReference type="Proteomes" id="UP000075615">
    <property type="component" value="Unassembled WGS sequence"/>
</dbReference>
<dbReference type="PANTHER" id="PTHR31901:SF9">
    <property type="entry name" value="GH3 DOMAIN-CONTAINING PROTEIN"/>
    <property type="match status" value="1"/>
</dbReference>
<dbReference type="GO" id="GO:0005737">
    <property type="term" value="C:cytoplasm"/>
    <property type="evidence" value="ECO:0007669"/>
    <property type="project" value="TreeGrafter"/>
</dbReference>
<evidence type="ECO:0000259" key="2">
    <source>
        <dbReference type="Pfam" id="PF23572"/>
    </source>
</evidence>
<accession>A0A150XXY8</accession>
<evidence type="ECO:0000259" key="1">
    <source>
        <dbReference type="Pfam" id="PF23571"/>
    </source>
</evidence>
<dbReference type="Pfam" id="PF03321">
    <property type="entry name" value="GH3"/>
    <property type="match status" value="1"/>
</dbReference>
<dbReference type="Pfam" id="PF23572">
    <property type="entry name" value="GH3_C"/>
    <property type="match status" value="1"/>
</dbReference>
<evidence type="ECO:0000313" key="4">
    <source>
        <dbReference type="Proteomes" id="UP000075615"/>
    </source>
</evidence>
<dbReference type="InterPro" id="IPR004993">
    <property type="entry name" value="GH3"/>
</dbReference>